<organism evidence="1 2">
    <name type="scientific">Cyclobacterium qasimii M12-11B</name>
    <dbReference type="NCBI Taxonomy" id="641524"/>
    <lineage>
        <taxon>Bacteria</taxon>
        <taxon>Pseudomonadati</taxon>
        <taxon>Bacteroidota</taxon>
        <taxon>Cytophagia</taxon>
        <taxon>Cytophagales</taxon>
        <taxon>Cyclobacteriaceae</taxon>
        <taxon>Cyclobacterium</taxon>
    </lineage>
</organism>
<evidence type="ECO:0000313" key="1">
    <source>
        <dbReference type="EMBL" id="EPR68517.1"/>
    </source>
</evidence>
<accession>S7VG51</accession>
<reference evidence="1 2" key="1">
    <citation type="journal article" date="2013" name="Genome Announc.">
        <title>Draft Genome Sequence of Cyclobacterium qasimii Strain M12-11BT, Isolated from Arctic Marine Sediment.</title>
        <authorList>
            <person name="Shivaji S."/>
            <person name="Ara S."/>
            <person name="Singh A."/>
            <person name="Kumar Pinnaka A."/>
        </authorList>
    </citation>
    <scope>NUCLEOTIDE SEQUENCE [LARGE SCALE GENOMIC DNA]</scope>
    <source>
        <strain evidence="1 2">M12-11B</strain>
    </source>
</reference>
<sequence>MIKALVYPILGCNSSHGNFTEFGYKTLALLTIKNEFN</sequence>
<dbReference type="AlphaFoldDB" id="S7VG51"/>
<dbReference type="STRING" id="641524.ADICYQ_2483"/>
<comment type="caution">
    <text evidence="1">The sequence shown here is derived from an EMBL/GenBank/DDBJ whole genome shotgun (WGS) entry which is preliminary data.</text>
</comment>
<proteinExistence type="predicted"/>
<protein>
    <submittedName>
        <fullName evidence="1">Uncharacterized protein</fullName>
    </submittedName>
</protein>
<gene>
    <name evidence="1" type="ORF">ADICYQ_2483</name>
</gene>
<name>S7VG51_9BACT</name>
<dbReference type="EMBL" id="ATNM01000098">
    <property type="protein sequence ID" value="EPR68517.1"/>
    <property type="molecule type" value="Genomic_DNA"/>
</dbReference>
<dbReference type="Proteomes" id="UP000014974">
    <property type="component" value="Unassembled WGS sequence"/>
</dbReference>
<evidence type="ECO:0000313" key="2">
    <source>
        <dbReference type="Proteomes" id="UP000014974"/>
    </source>
</evidence>